<reference evidence="1" key="1">
    <citation type="journal article" date="2015" name="Nature">
        <title>Complex archaea that bridge the gap between prokaryotes and eukaryotes.</title>
        <authorList>
            <person name="Spang A."/>
            <person name="Saw J.H."/>
            <person name="Jorgensen S.L."/>
            <person name="Zaremba-Niedzwiedzka K."/>
            <person name="Martijn J."/>
            <person name="Lind A.E."/>
            <person name="van Eijk R."/>
            <person name="Schleper C."/>
            <person name="Guy L."/>
            <person name="Ettema T.J."/>
        </authorList>
    </citation>
    <scope>NUCLEOTIDE SEQUENCE</scope>
</reference>
<dbReference type="AlphaFoldDB" id="A0A0F9R885"/>
<dbReference type="EMBL" id="LAZR01003900">
    <property type="protein sequence ID" value="KKN13648.1"/>
    <property type="molecule type" value="Genomic_DNA"/>
</dbReference>
<protein>
    <submittedName>
        <fullName evidence="1">Uncharacterized protein</fullName>
    </submittedName>
</protein>
<gene>
    <name evidence="1" type="ORF">LCGC14_1004200</name>
</gene>
<evidence type="ECO:0000313" key="1">
    <source>
        <dbReference type="EMBL" id="KKN13648.1"/>
    </source>
</evidence>
<accession>A0A0F9R885</accession>
<name>A0A0F9R885_9ZZZZ</name>
<organism evidence="1">
    <name type="scientific">marine sediment metagenome</name>
    <dbReference type="NCBI Taxonomy" id="412755"/>
    <lineage>
        <taxon>unclassified sequences</taxon>
        <taxon>metagenomes</taxon>
        <taxon>ecological metagenomes</taxon>
    </lineage>
</organism>
<comment type="caution">
    <text evidence="1">The sequence shown here is derived from an EMBL/GenBank/DDBJ whole genome shotgun (WGS) entry which is preliminary data.</text>
</comment>
<proteinExistence type="predicted"/>
<sequence length="75" mass="9445">MRNNLAKHRERCERWPIERVEAKSELLLFHCLSLHDTYKYVRLWRFRRVRAIYDAKLARRDTARRQVAYDARWRK</sequence>